<evidence type="ECO:0000313" key="1">
    <source>
        <dbReference type="Proteomes" id="UP000235220"/>
    </source>
</evidence>
<name>A0A2I4E349_JUGRE</name>
<dbReference type="RefSeq" id="XP_018813826.1">
    <property type="nucleotide sequence ID" value="XM_018958281.1"/>
</dbReference>
<dbReference type="AlphaFoldDB" id="A0A2I4E349"/>
<gene>
    <name evidence="2" type="primary">LOC108985841</name>
</gene>
<accession>A0A2I4E349</accession>
<dbReference type="Proteomes" id="UP000235220">
    <property type="component" value="Chromosome 14"/>
</dbReference>
<sequence>MTILQVNKPSRFEVTWVGAKGCEDIIKNYWQSIDHFDSVTEIMSDISSCNQHLKLLHSCSGVLKKWAKNKDSNRGKEIKRLTMKIKKLQDNEGLENVEEIRELQNEVRVLLVQEDVKWRQKAKRNLYRLSDKNTKFFHASAT</sequence>
<dbReference type="GeneID" id="108985841"/>
<organism evidence="1 2">
    <name type="scientific">Juglans regia</name>
    <name type="common">English walnut</name>
    <dbReference type="NCBI Taxonomy" id="51240"/>
    <lineage>
        <taxon>Eukaryota</taxon>
        <taxon>Viridiplantae</taxon>
        <taxon>Streptophyta</taxon>
        <taxon>Embryophyta</taxon>
        <taxon>Tracheophyta</taxon>
        <taxon>Spermatophyta</taxon>
        <taxon>Magnoliopsida</taxon>
        <taxon>eudicotyledons</taxon>
        <taxon>Gunneridae</taxon>
        <taxon>Pentapetalae</taxon>
        <taxon>rosids</taxon>
        <taxon>fabids</taxon>
        <taxon>Fagales</taxon>
        <taxon>Juglandaceae</taxon>
        <taxon>Juglans</taxon>
    </lineage>
</organism>
<dbReference type="KEGG" id="jre:108985841"/>
<protein>
    <submittedName>
        <fullName evidence="2">Uncharacterized protein LOC108985841</fullName>
    </submittedName>
</protein>
<proteinExistence type="predicted"/>
<evidence type="ECO:0000313" key="2">
    <source>
        <dbReference type="RefSeq" id="XP_018813826.1"/>
    </source>
</evidence>
<dbReference type="OrthoDB" id="1935089at2759"/>
<reference evidence="2" key="1">
    <citation type="submission" date="2025-08" db="UniProtKB">
        <authorList>
            <consortium name="RefSeq"/>
        </authorList>
    </citation>
    <scope>IDENTIFICATION</scope>
    <source>
        <tissue evidence="2">Leaves</tissue>
    </source>
</reference>
<keyword evidence="1" id="KW-1185">Reference proteome</keyword>
<dbReference type="Gramene" id="Jr14_16810_p1">
    <property type="protein sequence ID" value="cds.Jr14_16810_p1"/>
    <property type="gene ID" value="Jr14_16810"/>
</dbReference>